<evidence type="ECO:0000313" key="3">
    <source>
        <dbReference type="EMBL" id="KAJ9668304.1"/>
    </source>
</evidence>
<feature type="region of interest" description="Disordered" evidence="2">
    <location>
        <begin position="875"/>
        <end position="1005"/>
    </location>
</feature>
<evidence type="ECO:0000256" key="1">
    <source>
        <dbReference type="ARBA" id="ARBA00010216"/>
    </source>
</evidence>
<evidence type="ECO:0000256" key="2">
    <source>
        <dbReference type="SAM" id="MobiDB-lite"/>
    </source>
</evidence>
<evidence type="ECO:0000313" key="4">
    <source>
        <dbReference type="Proteomes" id="UP001172684"/>
    </source>
</evidence>
<dbReference type="InterPro" id="IPR049150">
    <property type="entry name" value="EFR3_HEAT-like_rpt"/>
</dbReference>
<proteinExistence type="inferred from homology"/>
<comment type="similarity">
    <text evidence="1">Belongs to the EFR3 family.</text>
</comment>
<name>A0ABQ9P140_9PEZI</name>
<dbReference type="PANTHER" id="PTHR47766">
    <property type="entry name" value="PROTEIN EFR3"/>
    <property type="match status" value="1"/>
</dbReference>
<feature type="compositionally biased region" description="Low complexity" evidence="2">
    <location>
        <begin position="948"/>
        <end position="966"/>
    </location>
</feature>
<feature type="region of interest" description="Disordered" evidence="2">
    <location>
        <begin position="224"/>
        <end position="243"/>
    </location>
</feature>
<keyword evidence="4" id="KW-1185">Reference proteome</keyword>
<reference evidence="3" key="1">
    <citation type="submission" date="2022-10" db="EMBL/GenBank/DDBJ databases">
        <title>Culturing micro-colonial fungi from biological soil crusts in the Mojave desert and describing Neophaeococcomyces mojavensis, and introducing the new genera and species Taxawa tesnikishii.</title>
        <authorList>
            <person name="Kurbessoian T."/>
            <person name="Stajich J.E."/>
        </authorList>
    </citation>
    <scope>NUCLEOTIDE SEQUENCE</scope>
    <source>
        <strain evidence="3">TK_1</strain>
    </source>
</reference>
<feature type="compositionally biased region" description="Polar residues" evidence="2">
    <location>
        <begin position="881"/>
        <end position="890"/>
    </location>
</feature>
<protein>
    <submittedName>
        <fullName evidence="3">Plasma membrane localization protein</fullName>
    </submittedName>
</protein>
<comment type="caution">
    <text evidence="3">The sequence shown here is derived from an EMBL/GenBank/DDBJ whole genome shotgun (WGS) entry which is preliminary data.</text>
</comment>
<feature type="compositionally biased region" description="Basic and acidic residues" evidence="2">
    <location>
        <begin position="970"/>
        <end position="982"/>
    </location>
</feature>
<dbReference type="EMBL" id="JAPDRL010000008">
    <property type="protein sequence ID" value="KAJ9668304.1"/>
    <property type="molecule type" value="Genomic_DNA"/>
</dbReference>
<gene>
    <name evidence="3" type="primary">EFR3</name>
    <name evidence="3" type="ORF">H2201_001734</name>
</gene>
<dbReference type="Pfam" id="PF21072">
    <property type="entry name" value="EFR3"/>
    <property type="match status" value="1"/>
</dbReference>
<feature type="compositionally biased region" description="Basic and acidic residues" evidence="2">
    <location>
        <begin position="224"/>
        <end position="241"/>
    </location>
</feature>
<feature type="region of interest" description="Disordered" evidence="2">
    <location>
        <begin position="1065"/>
        <end position="1165"/>
    </location>
</feature>
<feature type="compositionally biased region" description="Low complexity" evidence="2">
    <location>
        <begin position="1080"/>
        <end position="1090"/>
    </location>
</feature>
<accession>A0ABQ9P140</accession>
<organism evidence="3 4">
    <name type="scientific">Coniosporium apollinis</name>
    <dbReference type="NCBI Taxonomy" id="61459"/>
    <lineage>
        <taxon>Eukaryota</taxon>
        <taxon>Fungi</taxon>
        <taxon>Dikarya</taxon>
        <taxon>Ascomycota</taxon>
        <taxon>Pezizomycotina</taxon>
        <taxon>Dothideomycetes</taxon>
        <taxon>Dothideomycetes incertae sedis</taxon>
        <taxon>Coniosporium</taxon>
    </lineage>
</organism>
<sequence>MNAIRQSLRPKHQVLVLKCYPQFRKNNNVEVKPNSSELSYLLYYASTRRSKLQKVGDFLDMKTARDVSKARISNVQVTLQILRALIEKCPRDLPLFSDALLRIFRTILKSNDLTLLEESVPTFDTFCAHQDPATLAADQDYIKQYEEVVQLYAAFASKEPQLQTRAPISWPVAIRFRKAGLEAIKSVASSDSLSSETGRQLSVIIPVILLNIYSKSGSYLSTLEQREREKESTEKAQEFRRRQSMATVRTFEDNEADPLAASGTTEDADKLAEEEVGIVALQALRHVFVGVNRGQLRLATSTVISFVGNRVKPHEHFSFEKPTPHTGSWPTTLFGMICGWAPVQDRYIILVTAMETLIRSPIVEEDLNRQLVLATIIGWLLRSKINFIGLSVMDVLIGLIQHILLLLQLGGKGSGLYPHHQQADVISPTSPRVDAFSQAAPRNSSSTVLVELTQTPSPSRIRLLEQLQKAIGSLATHIYYTDQVSDMVSAIFMRLKPSPQSDITSAVAAIEDPVAAADAVAGSINMKQPAGIDNFFSFDTAKITALTSIKDILIVANSKAPERRSNAVGRSQVGIPVWEGTQWLLRDPNGEVRKAYADALLTWLDLEMRKDDLRVDKDRIRSEKSEKKLHGLTRRDDLARRAISNASQRDGSPKRARSTFLQLLHLAVYDNAHQYAESEPDILLAHLLLSRLVQKLGVNAACIGLPMVLRLQEDIQLITSPTAKVHIGSLVHGYLWALSIVFDFEVSSVGREIHSEISRRSSLGMWVTAERYPPLPLDRIGTPSSTLRCAIPTEVLQTGVLKPFDDRQGLVDRIAIGYTEALITPPSSPQSSPGRRFSVAAIAQPVRDPSSNELPQRIQDELLSDWSKDAVIAATTKKENSSSGSFTGSGPRTHRSAKNNLLTVSGGGATNDDIANSGAASPLRTYHSRRSKRNLPAEGFGLPPAGRRPTSVSNSSQPSSSSVRSTIHVQDLKKVLNGEEPVRLNTSYSRKSRHSRLNDDSDTSSLVSADGFSFSDASFVHQPPAGDTFDYAERHRSITQNSSMPRPGGIAPGFTSAAEQYSLEREKKAEDIPPVPPLPASLQSSAPHAQFAPHTPARKPAGRASVEFEGAELGHERPKTSPAPATTNGTAYRGIEGSGAGRKSVSVKGSVRTAGSRYDGRKGAGGAKDFLGLLDAIDTGGMERGGTIGKAPY</sequence>
<dbReference type="InterPro" id="IPR039786">
    <property type="entry name" value="EFR3"/>
</dbReference>
<dbReference type="PANTHER" id="PTHR47766:SF1">
    <property type="entry name" value="PROTEIN EFR3"/>
    <property type="match status" value="1"/>
</dbReference>
<dbReference type="Proteomes" id="UP001172684">
    <property type="component" value="Unassembled WGS sequence"/>
</dbReference>